<dbReference type="PANTHER" id="PTHR47074:SF11">
    <property type="entry name" value="REVERSE TRANSCRIPTASE-LIKE PROTEIN"/>
    <property type="match status" value="1"/>
</dbReference>
<evidence type="ECO:0000259" key="1">
    <source>
        <dbReference type="Pfam" id="PF13456"/>
    </source>
</evidence>
<dbReference type="OrthoDB" id="1749810at2759"/>
<evidence type="ECO:0000313" key="3">
    <source>
        <dbReference type="Proteomes" id="UP000195402"/>
    </source>
</evidence>
<dbReference type="InterPro" id="IPR052929">
    <property type="entry name" value="RNase_H-like_EbsB-rel"/>
</dbReference>
<name>A0A200PZZ8_MACCD</name>
<dbReference type="Proteomes" id="UP000195402">
    <property type="component" value="Unassembled WGS sequence"/>
</dbReference>
<dbReference type="GO" id="GO:0003676">
    <property type="term" value="F:nucleic acid binding"/>
    <property type="evidence" value="ECO:0007669"/>
    <property type="project" value="InterPro"/>
</dbReference>
<keyword evidence="3" id="KW-1185">Reference proteome</keyword>
<dbReference type="SUPFAM" id="SSF53098">
    <property type="entry name" value="Ribonuclease H-like"/>
    <property type="match status" value="1"/>
</dbReference>
<dbReference type="EMBL" id="MVGT01003513">
    <property type="protein sequence ID" value="OVA03788.1"/>
    <property type="molecule type" value="Genomic_DNA"/>
</dbReference>
<dbReference type="AlphaFoldDB" id="A0A200PZZ8"/>
<dbReference type="InParanoid" id="A0A200PZZ8"/>
<feature type="domain" description="RNase H type-1" evidence="1">
    <location>
        <begin position="314"/>
        <end position="427"/>
    </location>
</feature>
<comment type="caution">
    <text evidence="2">The sequence shown here is derived from an EMBL/GenBank/DDBJ whole genome shotgun (WGS) entry which is preliminary data.</text>
</comment>
<organism evidence="2 3">
    <name type="scientific">Macleaya cordata</name>
    <name type="common">Five-seeded plume-poppy</name>
    <name type="synonym">Bocconia cordata</name>
    <dbReference type="NCBI Taxonomy" id="56857"/>
    <lineage>
        <taxon>Eukaryota</taxon>
        <taxon>Viridiplantae</taxon>
        <taxon>Streptophyta</taxon>
        <taxon>Embryophyta</taxon>
        <taxon>Tracheophyta</taxon>
        <taxon>Spermatophyta</taxon>
        <taxon>Magnoliopsida</taxon>
        <taxon>Ranunculales</taxon>
        <taxon>Papaveraceae</taxon>
        <taxon>Papaveroideae</taxon>
        <taxon>Macleaya</taxon>
    </lineage>
</organism>
<dbReference type="CDD" id="cd06222">
    <property type="entry name" value="RNase_H_like"/>
    <property type="match status" value="1"/>
</dbReference>
<gene>
    <name evidence="2" type="ORF">BVC80_1271g7</name>
</gene>
<dbReference type="GO" id="GO:0004523">
    <property type="term" value="F:RNA-DNA hybrid ribonuclease activity"/>
    <property type="evidence" value="ECO:0007669"/>
    <property type="project" value="InterPro"/>
</dbReference>
<dbReference type="InterPro" id="IPR012337">
    <property type="entry name" value="RNaseH-like_sf"/>
</dbReference>
<dbReference type="InterPro" id="IPR044730">
    <property type="entry name" value="RNase_H-like_dom_plant"/>
</dbReference>
<proteinExistence type="predicted"/>
<dbReference type="PANTHER" id="PTHR47074">
    <property type="entry name" value="BNAC02G40300D PROTEIN"/>
    <property type="match status" value="1"/>
</dbReference>
<sequence length="457" mass="52188">MLGVYSLWSGQQINFNKSSIYVSPKMVKATCTDIVDILGVKLMEIDDKYLGHQLLKPKSRIASFKGLIEKHHSKLKGWIRILIGRDLLQPRVCWSIGNGQQAKIWDDPWVPTLPDFRVDGTAHGRGLVNRVSQLICYDSQSWNKELINQCFTPREVLTILSIRLPVDLVEYKLLWMQTKSGEFSTQSAYRTLIQAEPSSSTNSNSIVFDWKKFWMIKAVDPTCHFCFCSEETSEHLFLNCEVSKQICESLEVFKLGCAILWSIWKARNKWIFDKIRVDVKSVVTMANKLYCEYNSPPSTMKLNVDGGIAPNSIAAGIVMRDSEGTFIAGSCFYDGNWHGVDTALEAEARAFLKGLEMSHEFNCSSIIIEGDSKNMVNYLLDDRLKYPWRIRSLILDCKRMMYLFSHLEIKYVPRGANVVAHQLAQFAIRSQSNNCWQGEIPSCIVNHLCADRLSFNF</sequence>
<dbReference type="OMA" id="WIRILIG"/>
<dbReference type="InterPro" id="IPR036397">
    <property type="entry name" value="RNaseH_sf"/>
</dbReference>
<dbReference type="InterPro" id="IPR002156">
    <property type="entry name" value="RNaseH_domain"/>
</dbReference>
<protein>
    <recommendedName>
        <fullName evidence="1">RNase H type-1 domain-containing protein</fullName>
    </recommendedName>
</protein>
<dbReference type="Pfam" id="PF13456">
    <property type="entry name" value="RVT_3"/>
    <property type="match status" value="1"/>
</dbReference>
<accession>A0A200PZZ8</accession>
<reference evidence="2 3" key="1">
    <citation type="journal article" date="2017" name="Mol. Plant">
        <title>The Genome of Medicinal Plant Macleaya cordata Provides New Insights into Benzylisoquinoline Alkaloids Metabolism.</title>
        <authorList>
            <person name="Liu X."/>
            <person name="Liu Y."/>
            <person name="Huang P."/>
            <person name="Ma Y."/>
            <person name="Qing Z."/>
            <person name="Tang Q."/>
            <person name="Cao H."/>
            <person name="Cheng P."/>
            <person name="Zheng Y."/>
            <person name="Yuan Z."/>
            <person name="Zhou Y."/>
            <person name="Liu J."/>
            <person name="Tang Z."/>
            <person name="Zhuo Y."/>
            <person name="Zhang Y."/>
            <person name="Yu L."/>
            <person name="Huang J."/>
            <person name="Yang P."/>
            <person name="Peng Q."/>
            <person name="Zhang J."/>
            <person name="Jiang W."/>
            <person name="Zhang Z."/>
            <person name="Lin K."/>
            <person name="Ro D.K."/>
            <person name="Chen X."/>
            <person name="Xiong X."/>
            <person name="Shang Y."/>
            <person name="Huang S."/>
            <person name="Zeng J."/>
        </authorList>
    </citation>
    <scope>NUCLEOTIDE SEQUENCE [LARGE SCALE GENOMIC DNA]</scope>
    <source>
        <strain evidence="3">cv. BLH2017</strain>
        <tissue evidence="2">Root</tissue>
    </source>
</reference>
<dbReference type="Gene3D" id="3.30.420.10">
    <property type="entry name" value="Ribonuclease H-like superfamily/Ribonuclease H"/>
    <property type="match status" value="1"/>
</dbReference>
<evidence type="ECO:0000313" key="2">
    <source>
        <dbReference type="EMBL" id="OVA03788.1"/>
    </source>
</evidence>